<organism evidence="3 4">
    <name type="scientific">Vibrio paucivorans</name>
    <dbReference type="NCBI Taxonomy" id="2829489"/>
    <lineage>
        <taxon>Bacteria</taxon>
        <taxon>Pseudomonadati</taxon>
        <taxon>Pseudomonadota</taxon>
        <taxon>Gammaproteobacteria</taxon>
        <taxon>Vibrionales</taxon>
        <taxon>Vibrionaceae</taxon>
        <taxon>Vibrio</taxon>
    </lineage>
</organism>
<dbReference type="SUPFAM" id="SSF53474">
    <property type="entry name" value="alpha/beta-Hydrolases"/>
    <property type="match status" value="1"/>
</dbReference>
<accession>A0A9X3HUF4</accession>
<dbReference type="Pfam" id="PF01764">
    <property type="entry name" value="Lipase_3"/>
    <property type="match status" value="1"/>
</dbReference>
<evidence type="ECO:0000259" key="2">
    <source>
        <dbReference type="Pfam" id="PF01764"/>
    </source>
</evidence>
<keyword evidence="4" id="KW-1185">Reference proteome</keyword>
<dbReference type="InterPro" id="IPR002921">
    <property type="entry name" value="Fungal_lipase-type"/>
</dbReference>
<reference evidence="3" key="1">
    <citation type="submission" date="2022-02" db="EMBL/GenBank/DDBJ databases">
        <title>Vibrio sp. nov., a new bacterium isolated from Bohai sea, China.</title>
        <authorList>
            <person name="Yuan Y."/>
        </authorList>
    </citation>
    <scope>NUCLEOTIDE SEQUENCE</scope>
    <source>
        <strain evidence="3">DBSS07</strain>
    </source>
</reference>
<dbReference type="Proteomes" id="UP001155586">
    <property type="component" value="Unassembled WGS sequence"/>
</dbReference>
<sequence length="335" mass="37982">AQSPGMQDLIGTDLDAAQIAPPEYGGAYVHRGFYQYTMSLWNQMTLSLKDFQDRYVYICGHSLGGAGALLLSALINDKVNFLGLRLYSYGMPRAGTRSFVERYRDILHYRHVNNHDLVPQVPMTWVNTDLTESFEASDVFSSGVTLAKKMITDDDDDNYLHHGKLSQLITYVEPRQILLSPRQTQITMLDIAKMAENDSVALVDGLFDASIKDHGMEFYVPNLWSQLEALSEESLYQNYQGAISELNTKMLELKESYSLVQQEWVKVLGKSYSPVVEAEKRAIEKEKSVLEEQINNYQQVLSELNNILGNPERMPLSLLLLANQSLPTEVKEQIK</sequence>
<evidence type="ECO:0000313" key="3">
    <source>
        <dbReference type="EMBL" id="MCW8336579.1"/>
    </source>
</evidence>
<feature type="non-terminal residue" evidence="3">
    <location>
        <position position="1"/>
    </location>
</feature>
<evidence type="ECO:0000313" key="4">
    <source>
        <dbReference type="Proteomes" id="UP001155586"/>
    </source>
</evidence>
<dbReference type="InterPro" id="IPR051218">
    <property type="entry name" value="Sec_MonoDiacylglyc_Lipase"/>
</dbReference>
<evidence type="ECO:0000256" key="1">
    <source>
        <dbReference type="SAM" id="Coils"/>
    </source>
</evidence>
<dbReference type="CDD" id="cd00519">
    <property type="entry name" value="Lipase_3"/>
    <property type="match status" value="1"/>
</dbReference>
<protein>
    <submittedName>
        <fullName evidence="3">Lipase</fullName>
    </submittedName>
</protein>
<proteinExistence type="predicted"/>
<dbReference type="PANTHER" id="PTHR45856">
    <property type="entry name" value="ALPHA/BETA-HYDROLASES SUPERFAMILY PROTEIN"/>
    <property type="match status" value="1"/>
</dbReference>
<dbReference type="EMBL" id="JAKRRX010000289">
    <property type="protein sequence ID" value="MCW8336579.1"/>
    <property type="molecule type" value="Genomic_DNA"/>
</dbReference>
<dbReference type="Gene3D" id="3.40.50.1820">
    <property type="entry name" value="alpha/beta hydrolase"/>
    <property type="match status" value="1"/>
</dbReference>
<feature type="domain" description="Fungal lipase-type" evidence="2">
    <location>
        <begin position="23"/>
        <end position="123"/>
    </location>
</feature>
<comment type="caution">
    <text evidence="3">The sequence shown here is derived from an EMBL/GenBank/DDBJ whole genome shotgun (WGS) entry which is preliminary data.</text>
</comment>
<dbReference type="PANTHER" id="PTHR45856:SF24">
    <property type="entry name" value="FUNGAL LIPASE-LIKE DOMAIN-CONTAINING PROTEIN"/>
    <property type="match status" value="1"/>
</dbReference>
<dbReference type="InterPro" id="IPR029058">
    <property type="entry name" value="AB_hydrolase_fold"/>
</dbReference>
<keyword evidence="1" id="KW-0175">Coiled coil</keyword>
<name>A0A9X3HUF4_9VIBR</name>
<dbReference type="AlphaFoldDB" id="A0A9X3HUF4"/>
<feature type="coiled-coil region" evidence="1">
    <location>
        <begin position="236"/>
        <end position="307"/>
    </location>
</feature>
<gene>
    <name evidence="3" type="ORF">MD483_22490</name>
</gene>
<dbReference type="GO" id="GO:0006629">
    <property type="term" value="P:lipid metabolic process"/>
    <property type="evidence" value="ECO:0007669"/>
    <property type="project" value="InterPro"/>
</dbReference>